<name>A0ABY7JXH4_9ACTN</name>
<sequence length="308" mass="34252">MAGWFTTTNRFADPTGARRAGQFVSALDAFPVGHLVDLGAGHGGFSKIAADMGWRVTAVDARSTRFPVDQRIRWVVSDVREFDNYADVDVVLCLGLWYHLTLQDQLDLAKRVHPRPLIIDTHVGTRNPDEYHGANPRISTLIGSNGYEGRYYNEAGLRNSPTASWGNDLSFWPTVATLERQLYEAGYDTVEHLAPPHLADRGFFVARTFDNEQRVRMDRLVTNLTALANANAKPDSLPLPTLSPAISDLAPIADPRQAEASAVAPMPPSPTGVRDATTRLVEALARSARFRTHRALRTARRRLWERSR</sequence>
<protein>
    <submittedName>
        <fullName evidence="2">Class I SAM-dependent methyltransferase</fullName>
    </submittedName>
</protein>
<gene>
    <name evidence="2" type="ORF">M6B22_15935</name>
</gene>
<dbReference type="SUPFAM" id="SSF53335">
    <property type="entry name" value="S-adenosyl-L-methionine-dependent methyltransferases"/>
    <property type="match status" value="1"/>
</dbReference>
<evidence type="ECO:0000313" key="3">
    <source>
        <dbReference type="Proteomes" id="UP001164693"/>
    </source>
</evidence>
<dbReference type="RefSeq" id="WP_269442543.1">
    <property type="nucleotide sequence ID" value="NZ_CP097463.1"/>
</dbReference>
<dbReference type="Pfam" id="PF01728">
    <property type="entry name" value="FtsJ"/>
    <property type="match status" value="1"/>
</dbReference>
<dbReference type="Proteomes" id="UP001164693">
    <property type="component" value="Chromosome"/>
</dbReference>
<dbReference type="GO" id="GO:0008168">
    <property type="term" value="F:methyltransferase activity"/>
    <property type="evidence" value="ECO:0007669"/>
    <property type="project" value="UniProtKB-KW"/>
</dbReference>
<keyword evidence="2" id="KW-0489">Methyltransferase</keyword>
<evidence type="ECO:0000259" key="1">
    <source>
        <dbReference type="Pfam" id="PF01728"/>
    </source>
</evidence>
<dbReference type="EMBL" id="CP097463">
    <property type="protein sequence ID" value="WAX56017.1"/>
    <property type="molecule type" value="Genomic_DNA"/>
</dbReference>
<reference evidence="2" key="1">
    <citation type="submission" date="2022-05" db="EMBL/GenBank/DDBJ databases">
        <title>Jatrophihabitans sp. SB3-54 whole genome sequence.</title>
        <authorList>
            <person name="Suh M.K."/>
            <person name="Eom M.K."/>
            <person name="Kim J.S."/>
            <person name="Kim H.S."/>
            <person name="Do H.E."/>
            <person name="Shin Y.K."/>
            <person name="Lee J.-S."/>
        </authorList>
    </citation>
    <scope>NUCLEOTIDE SEQUENCE</scope>
    <source>
        <strain evidence="2">SB3-54</strain>
    </source>
</reference>
<dbReference type="CDD" id="cd02440">
    <property type="entry name" value="AdoMet_MTases"/>
    <property type="match status" value="1"/>
</dbReference>
<proteinExistence type="predicted"/>
<feature type="domain" description="Ribosomal RNA methyltransferase FtsJ" evidence="1">
    <location>
        <begin position="32"/>
        <end position="93"/>
    </location>
</feature>
<evidence type="ECO:0000313" key="2">
    <source>
        <dbReference type="EMBL" id="WAX56017.1"/>
    </source>
</evidence>
<organism evidence="2 3">
    <name type="scientific">Jatrophihabitans cynanchi</name>
    <dbReference type="NCBI Taxonomy" id="2944128"/>
    <lineage>
        <taxon>Bacteria</taxon>
        <taxon>Bacillati</taxon>
        <taxon>Actinomycetota</taxon>
        <taxon>Actinomycetes</taxon>
        <taxon>Jatrophihabitantales</taxon>
        <taxon>Jatrophihabitantaceae</taxon>
        <taxon>Jatrophihabitans</taxon>
    </lineage>
</organism>
<keyword evidence="3" id="KW-1185">Reference proteome</keyword>
<dbReference type="Gene3D" id="3.40.50.150">
    <property type="entry name" value="Vaccinia Virus protein VP39"/>
    <property type="match status" value="1"/>
</dbReference>
<dbReference type="InterPro" id="IPR002877">
    <property type="entry name" value="RNA_MeTrfase_FtsJ_dom"/>
</dbReference>
<dbReference type="GO" id="GO:0032259">
    <property type="term" value="P:methylation"/>
    <property type="evidence" value="ECO:0007669"/>
    <property type="project" value="UniProtKB-KW"/>
</dbReference>
<keyword evidence="2" id="KW-0808">Transferase</keyword>
<accession>A0ABY7JXH4</accession>
<dbReference type="InterPro" id="IPR029063">
    <property type="entry name" value="SAM-dependent_MTases_sf"/>
</dbReference>